<dbReference type="RefSeq" id="WP_188608313.1">
    <property type="nucleotide sequence ID" value="NZ_BMGG01000002.1"/>
</dbReference>
<gene>
    <name evidence="2" type="ORF">GCM10010994_12880</name>
</gene>
<protein>
    <recommendedName>
        <fullName evidence="4">DUF305 domain-containing protein</fullName>
    </recommendedName>
</protein>
<reference evidence="2" key="1">
    <citation type="journal article" date="2014" name="Int. J. Syst. Evol. Microbiol.">
        <title>Complete genome sequence of Corynebacterium casei LMG S-19264T (=DSM 44701T), isolated from a smear-ripened cheese.</title>
        <authorList>
            <consortium name="US DOE Joint Genome Institute (JGI-PGF)"/>
            <person name="Walter F."/>
            <person name="Albersmeier A."/>
            <person name="Kalinowski J."/>
            <person name="Ruckert C."/>
        </authorList>
    </citation>
    <scope>NUCLEOTIDE SEQUENCE</scope>
    <source>
        <strain evidence="2">CGMCC 1.12919</strain>
    </source>
</reference>
<evidence type="ECO:0000313" key="2">
    <source>
        <dbReference type="EMBL" id="GGC55439.1"/>
    </source>
</evidence>
<feature type="chain" id="PRO_5036696322" description="DUF305 domain-containing protein" evidence="1">
    <location>
        <begin position="23"/>
        <end position="158"/>
    </location>
</feature>
<name>A0A916X8W5_9HYPH</name>
<sequence>MRRLSAAALGLGAALVASTASGQSPLDKHVSDGAVKAALNLALTNISRAKCEDLKPCAAPTADEKAHPPISIAEARAAMKAGIVSGIAEHCGLDWHRRTFVPMMVYHRKAVQMNERQMALMGLLHGMQQARVSRALGASGTCSADMKAKVNAGLPAPE</sequence>
<keyword evidence="3" id="KW-1185">Reference proteome</keyword>
<keyword evidence="1" id="KW-0732">Signal</keyword>
<feature type="signal peptide" evidence="1">
    <location>
        <begin position="1"/>
        <end position="22"/>
    </location>
</feature>
<dbReference type="Proteomes" id="UP000637002">
    <property type="component" value="Unassembled WGS sequence"/>
</dbReference>
<dbReference type="AlphaFoldDB" id="A0A916X8W5"/>
<organism evidence="2 3">
    <name type="scientific">Chelatococcus reniformis</name>
    <dbReference type="NCBI Taxonomy" id="1494448"/>
    <lineage>
        <taxon>Bacteria</taxon>
        <taxon>Pseudomonadati</taxon>
        <taxon>Pseudomonadota</taxon>
        <taxon>Alphaproteobacteria</taxon>
        <taxon>Hyphomicrobiales</taxon>
        <taxon>Chelatococcaceae</taxon>
        <taxon>Chelatococcus</taxon>
    </lineage>
</organism>
<evidence type="ECO:0008006" key="4">
    <source>
        <dbReference type="Google" id="ProtNLM"/>
    </source>
</evidence>
<reference evidence="2" key="2">
    <citation type="submission" date="2020-09" db="EMBL/GenBank/DDBJ databases">
        <authorList>
            <person name="Sun Q."/>
            <person name="Zhou Y."/>
        </authorList>
    </citation>
    <scope>NUCLEOTIDE SEQUENCE</scope>
    <source>
        <strain evidence="2">CGMCC 1.12919</strain>
    </source>
</reference>
<accession>A0A916X8W5</accession>
<evidence type="ECO:0000313" key="3">
    <source>
        <dbReference type="Proteomes" id="UP000637002"/>
    </source>
</evidence>
<comment type="caution">
    <text evidence="2">The sequence shown here is derived from an EMBL/GenBank/DDBJ whole genome shotgun (WGS) entry which is preliminary data.</text>
</comment>
<dbReference type="EMBL" id="BMGG01000002">
    <property type="protein sequence ID" value="GGC55439.1"/>
    <property type="molecule type" value="Genomic_DNA"/>
</dbReference>
<evidence type="ECO:0000256" key="1">
    <source>
        <dbReference type="SAM" id="SignalP"/>
    </source>
</evidence>
<proteinExistence type="predicted"/>